<dbReference type="AlphaFoldDB" id="A0AAQ3X9U1"/>
<dbReference type="PROSITE" id="PS50076">
    <property type="entry name" value="DNAJ_2"/>
    <property type="match status" value="1"/>
</dbReference>
<evidence type="ECO:0000313" key="4">
    <source>
        <dbReference type="Proteomes" id="UP001341281"/>
    </source>
</evidence>
<proteinExistence type="predicted"/>
<dbReference type="InterPro" id="IPR036869">
    <property type="entry name" value="J_dom_sf"/>
</dbReference>
<sequence length="155" mass="16223">MISAPLLRVSAAPNRAAAVGAPFRLRATASPSSGSRPSNVRCAAPPPAAAAVASSAVSTAATPYDVLGLRAGATAREIKAAYRRLARERHPDVAPGAADDFVRLHDAYATLSDPDSRARYDRGAVAPAAGAAQRPRPGWGAARPRRRTWETDQCW</sequence>
<dbReference type="CDD" id="cd06257">
    <property type="entry name" value="DnaJ"/>
    <property type="match status" value="1"/>
</dbReference>
<dbReference type="GO" id="GO:0005783">
    <property type="term" value="C:endoplasmic reticulum"/>
    <property type="evidence" value="ECO:0007669"/>
    <property type="project" value="UniProtKB-ARBA"/>
</dbReference>
<dbReference type="SMART" id="SM00271">
    <property type="entry name" value="DnaJ"/>
    <property type="match status" value="1"/>
</dbReference>
<reference evidence="3 4" key="1">
    <citation type="submission" date="2024-02" db="EMBL/GenBank/DDBJ databases">
        <title>High-quality chromosome-scale genome assembly of Pensacola bahiagrass (Paspalum notatum Flugge var. saurae).</title>
        <authorList>
            <person name="Vega J.M."/>
            <person name="Podio M."/>
            <person name="Orjuela J."/>
            <person name="Siena L.A."/>
            <person name="Pessino S.C."/>
            <person name="Combes M.C."/>
            <person name="Mariac C."/>
            <person name="Albertini E."/>
            <person name="Pupilli F."/>
            <person name="Ortiz J.P.A."/>
            <person name="Leblanc O."/>
        </authorList>
    </citation>
    <scope>NUCLEOTIDE SEQUENCE [LARGE SCALE GENOMIC DNA]</scope>
    <source>
        <strain evidence="3">R1</strain>
        <tissue evidence="3">Leaf</tissue>
    </source>
</reference>
<name>A0AAQ3X9U1_PASNO</name>
<feature type="compositionally biased region" description="Low complexity" evidence="1">
    <location>
        <begin position="125"/>
        <end position="142"/>
    </location>
</feature>
<dbReference type="Proteomes" id="UP001341281">
    <property type="component" value="Chromosome 09"/>
</dbReference>
<dbReference type="Pfam" id="PF00226">
    <property type="entry name" value="DnaJ"/>
    <property type="match status" value="1"/>
</dbReference>
<dbReference type="Gene3D" id="1.10.287.110">
    <property type="entry name" value="DnaJ domain"/>
    <property type="match status" value="1"/>
</dbReference>
<dbReference type="PANTHER" id="PTHR44240:SF10">
    <property type="entry name" value="J DOMAIN-CONTAINING PROTEIN"/>
    <property type="match status" value="1"/>
</dbReference>
<dbReference type="PANTHER" id="PTHR44240">
    <property type="entry name" value="DNAJ DOMAIN (PROKARYOTIC HEAT SHOCK PROTEIN)-RELATED"/>
    <property type="match status" value="1"/>
</dbReference>
<evidence type="ECO:0000256" key="1">
    <source>
        <dbReference type="SAM" id="MobiDB-lite"/>
    </source>
</evidence>
<dbReference type="PROSITE" id="PS00636">
    <property type="entry name" value="DNAJ_1"/>
    <property type="match status" value="1"/>
</dbReference>
<gene>
    <name evidence="3" type="ORF">U9M48_037902</name>
</gene>
<dbReference type="InterPro" id="IPR052276">
    <property type="entry name" value="Diphthamide-biosynth_chaperone"/>
</dbReference>
<accession>A0AAQ3X9U1</accession>
<dbReference type="SUPFAM" id="SSF46565">
    <property type="entry name" value="Chaperone J-domain"/>
    <property type="match status" value="1"/>
</dbReference>
<feature type="domain" description="J" evidence="2">
    <location>
        <begin position="62"/>
        <end position="124"/>
    </location>
</feature>
<evidence type="ECO:0000313" key="3">
    <source>
        <dbReference type="EMBL" id="WVZ91776.1"/>
    </source>
</evidence>
<dbReference type="EMBL" id="CP144753">
    <property type="protein sequence ID" value="WVZ91776.1"/>
    <property type="molecule type" value="Genomic_DNA"/>
</dbReference>
<keyword evidence="4" id="KW-1185">Reference proteome</keyword>
<protein>
    <recommendedName>
        <fullName evidence="2">J domain-containing protein</fullName>
    </recommendedName>
</protein>
<feature type="region of interest" description="Disordered" evidence="1">
    <location>
        <begin position="125"/>
        <end position="155"/>
    </location>
</feature>
<dbReference type="InterPro" id="IPR001623">
    <property type="entry name" value="DnaJ_domain"/>
</dbReference>
<evidence type="ECO:0000259" key="2">
    <source>
        <dbReference type="PROSITE" id="PS50076"/>
    </source>
</evidence>
<organism evidence="3 4">
    <name type="scientific">Paspalum notatum var. saurae</name>
    <dbReference type="NCBI Taxonomy" id="547442"/>
    <lineage>
        <taxon>Eukaryota</taxon>
        <taxon>Viridiplantae</taxon>
        <taxon>Streptophyta</taxon>
        <taxon>Embryophyta</taxon>
        <taxon>Tracheophyta</taxon>
        <taxon>Spermatophyta</taxon>
        <taxon>Magnoliopsida</taxon>
        <taxon>Liliopsida</taxon>
        <taxon>Poales</taxon>
        <taxon>Poaceae</taxon>
        <taxon>PACMAD clade</taxon>
        <taxon>Panicoideae</taxon>
        <taxon>Andropogonodae</taxon>
        <taxon>Paspaleae</taxon>
        <taxon>Paspalinae</taxon>
        <taxon>Paspalum</taxon>
    </lineage>
</organism>
<dbReference type="PRINTS" id="PR00625">
    <property type="entry name" value="JDOMAIN"/>
</dbReference>
<dbReference type="InterPro" id="IPR018253">
    <property type="entry name" value="DnaJ_domain_CS"/>
</dbReference>